<feature type="transmembrane region" description="Helical" evidence="5">
    <location>
        <begin position="146"/>
        <end position="172"/>
    </location>
</feature>
<feature type="transmembrane region" description="Helical" evidence="5">
    <location>
        <begin position="95"/>
        <end position="113"/>
    </location>
</feature>
<evidence type="ECO:0000256" key="4">
    <source>
        <dbReference type="ARBA" id="ARBA00023136"/>
    </source>
</evidence>
<proteinExistence type="predicted"/>
<feature type="transmembrane region" description="Helical" evidence="5">
    <location>
        <begin position="192"/>
        <end position="217"/>
    </location>
</feature>
<dbReference type="InterPro" id="IPR013861">
    <property type="entry name" value="TMEM115/Pdh1/Rbl19"/>
</dbReference>
<accession>A0A0N4U4Y9</accession>
<dbReference type="WBParaSite" id="DME_0000188401-mRNA-1">
    <property type="protein sequence ID" value="DME_0000188401-mRNA-1"/>
    <property type="gene ID" value="DME_0000188401"/>
</dbReference>
<dbReference type="Proteomes" id="UP000038040">
    <property type="component" value="Unplaced"/>
</dbReference>
<evidence type="ECO:0000313" key="7">
    <source>
        <dbReference type="Proteomes" id="UP000038040"/>
    </source>
</evidence>
<evidence type="ECO:0000256" key="3">
    <source>
        <dbReference type="ARBA" id="ARBA00022989"/>
    </source>
</evidence>
<dbReference type="AlphaFoldDB" id="A0A0N4U4Y9"/>
<protein>
    <submittedName>
        <fullName evidence="9">Transmembrane protein 115</fullName>
    </submittedName>
</protein>
<reference evidence="9" key="1">
    <citation type="submission" date="2016-03" db="UniProtKB">
        <authorList>
            <consortium name="WormBaseParasite"/>
        </authorList>
    </citation>
    <scope>IDENTIFICATION</scope>
</reference>
<dbReference type="GO" id="GO:0005794">
    <property type="term" value="C:Golgi apparatus"/>
    <property type="evidence" value="ECO:0007669"/>
    <property type="project" value="TreeGrafter"/>
</dbReference>
<evidence type="ECO:0000313" key="9">
    <source>
        <dbReference type="WBParaSite" id="DME_0000188401-mRNA-1"/>
    </source>
</evidence>
<dbReference type="Proteomes" id="UP000274756">
    <property type="component" value="Unassembled WGS sequence"/>
</dbReference>
<keyword evidence="3 5" id="KW-1133">Transmembrane helix</keyword>
<dbReference type="PANTHER" id="PTHR13377:SF3">
    <property type="entry name" value="TRANSMEMBRANE PROTEIN 115"/>
    <property type="match status" value="1"/>
</dbReference>
<dbReference type="GO" id="GO:0016020">
    <property type="term" value="C:membrane"/>
    <property type="evidence" value="ECO:0007669"/>
    <property type="project" value="UniProtKB-SubCell"/>
</dbReference>
<dbReference type="GO" id="GO:0006890">
    <property type="term" value="P:retrograde vesicle-mediated transport, Golgi to endoplasmic reticulum"/>
    <property type="evidence" value="ECO:0007669"/>
    <property type="project" value="InterPro"/>
</dbReference>
<keyword evidence="2 5" id="KW-0812">Transmembrane</keyword>
<gene>
    <name evidence="6" type="ORF">DME_LOCUS6244</name>
</gene>
<comment type="subcellular location">
    <subcellularLocation>
        <location evidence="1">Membrane</location>
        <topology evidence="1">Multi-pass membrane protein</topology>
    </subcellularLocation>
</comment>
<dbReference type="STRING" id="318479.A0A0N4U4Y9"/>
<dbReference type="OrthoDB" id="73612at2759"/>
<sequence length="387" mass="44703">MIRGAFLSIFDSTFAVFTLRGSQLVNAEIWRILTHSFLERNIFLIMLSIWCLYRAFLMFETDWGTLELIKFLLIVQLISIYIYLLVRHFLIHSNYLILSSFLVAAITLLIYLLAYEYFFFYYMDIIGLASACAGILVAIKQVSVGSFLYLFPISKQIIINILKLALFLVVYLPDSILFTTPVGRIKNGHLPILSTFISVIFVLIGLLRGIVILQIIFGIQISWTYLRFFQIHEPNEPKGDLSEHFCWYTFRKLFPSKVQPLMNIFSCAIFGLLVRLQLCKPFVRHIDIAHLDHINVLLPGLQTRDTERRRQKALRDLTERLSRVQRIETGVWPEMDDIDENTQVIQAAVPQIPLAISDQASLHVVVEVPENTKVVDEVNEQRSNEIS</sequence>
<reference evidence="6 8" key="2">
    <citation type="submission" date="2018-11" db="EMBL/GenBank/DDBJ databases">
        <authorList>
            <consortium name="Pathogen Informatics"/>
        </authorList>
    </citation>
    <scope>NUCLEOTIDE SEQUENCE [LARGE SCALE GENOMIC DNA]</scope>
</reference>
<evidence type="ECO:0000313" key="6">
    <source>
        <dbReference type="EMBL" id="VDN56271.1"/>
    </source>
</evidence>
<evidence type="ECO:0000256" key="2">
    <source>
        <dbReference type="ARBA" id="ARBA00022692"/>
    </source>
</evidence>
<keyword evidence="4 5" id="KW-0472">Membrane</keyword>
<feature type="transmembrane region" description="Helical" evidence="5">
    <location>
        <begin position="37"/>
        <end position="56"/>
    </location>
</feature>
<evidence type="ECO:0000256" key="1">
    <source>
        <dbReference type="ARBA" id="ARBA00004141"/>
    </source>
</evidence>
<keyword evidence="8" id="KW-1185">Reference proteome</keyword>
<name>A0A0N4U4Y9_DRAME</name>
<evidence type="ECO:0000313" key="8">
    <source>
        <dbReference type="Proteomes" id="UP000274756"/>
    </source>
</evidence>
<dbReference type="EMBL" id="UYYG01001155">
    <property type="protein sequence ID" value="VDN56271.1"/>
    <property type="molecule type" value="Genomic_DNA"/>
</dbReference>
<dbReference type="Pfam" id="PF08551">
    <property type="entry name" value="DUF1751"/>
    <property type="match status" value="1"/>
</dbReference>
<dbReference type="PANTHER" id="PTHR13377">
    <property type="entry name" value="PLACENTAL PROTEIN 6"/>
    <property type="match status" value="1"/>
</dbReference>
<evidence type="ECO:0000256" key="5">
    <source>
        <dbReference type="SAM" id="Phobius"/>
    </source>
</evidence>
<organism evidence="7 9">
    <name type="scientific">Dracunculus medinensis</name>
    <name type="common">Guinea worm</name>
    <dbReference type="NCBI Taxonomy" id="318479"/>
    <lineage>
        <taxon>Eukaryota</taxon>
        <taxon>Metazoa</taxon>
        <taxon>Ecdysozoa</taxon>
        <taxon>Nematoda</taxon>
        <taxon>Chromadorea</taxon>
        <taxon>Rhabditida</taxon>
        <taxon>Spirurina</taxon>
        <taxon>Dracunculoidea</taxon>
        <taxon>Dracunculidae</taxon>
        <taxon>Dracunculus</taxon>
    </lineage>
</organism>
<dbReference type="SMART" id="SM01160">
    <property type="entry name" value="DUF1751"/>
    <property type="match status" value="1"/>
</dbReference>
<feature type="transmembrane region" description="Helical" evidence="5">
    <location>
        <begin position="68"/>
        <end position="86"/>
    </location>
</feature>